<dbReference type="Gene3D" id="3.40.50.300">
    <property type="entry name" value="P-loop containing nucleotide triphosphate hydrolases"/>
    <property type="match status" value="1"/>
</dbReference>
<organism evidence="7 8">
    <name type="scientific">Methanocaldococcus vulcanius (strain ATCC 700851 / DSM 12094 / M7)</name>
    <name type="common">Methanococcus vulcanius</name>
    <dbReference type="NCBI Taxonomy" id="579137"/>
    <lineage>
        <taxon>Archaea</taxon>
        <taxon>Methanobacteriati</taxon>
        <taxon>Methanobacteriota</taxon>
        <taxon>Methanomada group</taxon>
        <taxon>Methanococci</taxon>
        <taxon>Methanococcales</taxon>
        <taxon>Methanocaldococcaceae</taxon>
        <taxon>Methanocaldococcus</taxon>
    </lineage>
</organism>
<dbReference type="CDD" id="cd18011">
    <property type="entry name" value="DEXDc_RapA"/>
    <property type="match status" value="1"/>
</dbReference>
<dbReference type="PANTHER" id="PTHR45766">
    <property type="entry name" value="DNA ANNEALING HELICASE AND ENDONUCLEASE ZRANB3 FAMILY MEMBER"/>
    <property type="match status" value="1"/>
</dbReference>
<dbReference type="Pfam" id="PF00271">
    <property type="entry name" value="Helicase_C"/>
    <property type="match status" value="1"/>
</dbReference>
<dbReference type="SMART" id="SM00490">
    <property type="entry name" value="HELICc"/>
    <property type="match status" value="1"/>
</dbReference>
<dbReference type="InterPro" id="IPR057342">
    <property type="entry name" value="DEXDc_RapA"/>
</dbReference>
<keyword evidence="3 7" id="KW-0347">Helicase</keyword>
<evidence type="ECO:0000313" key="7">
    <source>
        <dbReference type="EMBL" id="ACX73144.1"/>
    </source>
</evidence>
<name>C9RHU2_METVM</name>
<dbReference type="GO" id="GO:0004386">
    <property type="term" value="F:helicase activity"/>
    <property type="evidence" value="ECO:0007669"/>
    <property type="project" value="UniProtKB-KW"/>
</dbReference>
<dbReference type="Pfam" id="PF00176">
    <property type="entry name" value="SNF2-rel_dom"/>
    <property type="match status" value="1"/>
</dbReference>
<keyword evidence="1" id="KW-0547">Nucleotide-binding</keyword>
<feature type="domain" description="Helicase C-terminal" evidence="6">
    <location>
        <begin position="387"/>
        <end position="551"/>
    </location>
</feature>
<dbReference type="SMART" id="SM00487">
    <property type="entry name" value="DEXDc"/>
    <property type="match status" value="1"/>
</dbReference>
<dbReference type="InterPro" id="IPR001650">
    <property type="entry name" value="Helicase_C-like"/>
</dbReference>
<dbReference type="InterPro" id="IPR024975">
    <property type="entry name" value="NOV_C"/>
</dbReference>
<evidence type="ECO:0000259" key="6">
    <source>
        <dbReference type="PROSITE" id="PS51194"/>
    </source>
</evidence>
<dbReference type="RefSeq" id="WP_015733364.1">
    <property type="nucleotide sequence ID" value="NC_013407.1"/>
</dbReference>
<dbReference type="SUPFAM" id="SSF52540">
    <property type="entry name" value="P-loop containing nucleoside triphosphate hydrolases"/>
    <property type="match status" value="2"/>
</dbReference>
<dbReference type="Gene3D" id="3.40.50.10810">
    <property type="entry name" value="Tandem AAA-ATPase domain"/>
    <property type="match status" value="1"/>
</dbReference>
<dbReference type="CDD" id="cd18793">
    <property type="entry name" value="SF2_C_SNF"/>
    <property type="match status" value="1"/>
</dbReference>
<dbReference type="OrthoDB" id="6396at2157"/>
<dbReference type="Proteomes" id="UP000002063">
    <property type="component" value="Chromosome"/>
</dbReference>
<evidence type="ECO:0000256" key="2">
    <source>
        <dbReference type="ARBA" id="ARBA00022801"/>
    </source>
</evidence>
<evidence type="ECO:0000256" key="3">
    <source>
        <dbReference type="ARBA" id="ARBA00022806"/>
    </source>
</evidence>
<dbReference type="GeneID" id="8513632"/>
<dbReference type="InterPro" id="IPR049730">
    <property type="entry name" value="SNF2/RAD54-like_C"/>
</dbReference>
<dbReference type="Pfam" id="PF13020">
    <property type="entry name" value="NOV_C"/>
    <property type="match status" value="1"/>
</dbReference>
<dbReference type="GO" id="GO:0016787">
    <property type="term" value="F:hydrolase activity"/>
    <property type="evidence" value="ECO:0007669"/>
    <property type="project" value="UniProtKB-KW"/>
</dbReference>
<dbReference type="GO" id="GO:0005524">
    <property type="term" value="F:ATP binding"/>
    <property type="evidence" value="ECO:0007669"/>
    <property type="project" value="UniProtKB-KW"/>
</dbReference>
<evidence type="ECO:0000259" key="5">
    <source>
        <dbReference type="PROSITE" id="PS51192"/>
    </source>
</evidence>
<dbReference type="InterPro" id="IPR000330">
    <property type="entry name" value="SNF2_N"/>
</dbReference>
<feature type="domain" description="Helicase ATP-binding" evidence="5">
    <location>
        <begin position="46"/>
        <end position="207"/>
    </location>
</feature>
<accession>C9RHU2</accession>
<dbReference type="PANTHER" id="PTHR45766:SF6">
    <property type="entry name" value="SWI_SNF-RELATED MATRIX-ASSOCIATED ACTIN-DEPENDENT REGULATOR OF CHROMATIN SUBFAMILY A-LIKE PROTEIN 1"/>
    <property type="match status" value="1"/>
</dbReference>
<dbReference type="PROSITE" id="PS51192">
    <property type="entry name" value="HELICASE_ATP_BIND_1"/>
    <property type="match status" value="1"/>
</dbReference>
<dbReference type="InterPro" id="IPR038718">
    <property type="entry name" value="SNF2-like_sf"/>
</dbReference>
<protein>
    <submittedName>
        <fullName evidence="7">Helicase domain protein</fullName>
    </submittedName>
</protein>
<evidence type="ECO:0000256" key="1">
    <source>
        <dbReference type="ARBA" id="ARBA00022741"/>
    </source>
</evidence>
<reference evidence="7" key="1">
    <citation type="submission" date="2009-10" db="EMBL/GenBank/DDBJ databases">
        <title>Complete sequence of chromosome of Methanocaldococcus vulcanius M7.</title>
        <authorList>
            <consortium name="US DOE Joint Genome Institute"/>
            <person name="Lucas S."/>
            <person name="Copeland A."/>
            <person name="Lapidus A."/>
            <person name="Glavina del Rio T."/>
            <person name="Dalin E."/>
            <person name="Tice H."/>
            <person name="Bruce D."/>
            <person name="Goodwin L."/>
            <person name="Pitluck S."/>
            <person name="Lcollab F.I."/>
            <person name="Brettin T."/>
            <person name="Detter J.C."/>
            <person name="Han C."/>
            <person name="Tapia R."/>
            <person name="Kuske C.R."/>
            <person name="Schmutz J."/>
            <person name="Larimer F."/>
            <person name="Land M."/>
            <person name="Hauser L."/>
            <person name="Kyrpides N."/>
            <person name="Ovchinikova G."/>
            <person name="Sieprawska-Lupa M."/>
            <person name="Whitman W.B."/>
            <person name="Woyke T."/>
        </authorList>
    </citation>
    <scope>NUCLEOTIDE SEQUENCE [LARGE SCALE GENOMIC DNA]</scope>
    <source>
        <strain evidence="7">M7</strain>
    </source>
</reference>
<evidence type="ECO:0000256" key="4">
    <source>
        <dbReference type="ARBA" id="ARBA00022840"/>
    </source>
</evidence>
<dbReference type="STRING" id="579137.Metvu_1291"/>
<proteinExistence type="predicted"/>
<keyword evidence="2" id="KW-0378">Hydrolase</keyword>
<gene>
    <name evidence="7" type="ordered locus">Metvu_1291</name>
</gene>
<dbReference type="GO" id="GO:0140097">
    <property type="term" value="F:catalytic activity, acting on DNA"/>
    <property type="evidence" value="ECO:0007669"/>
    <property type="project" value="UniProtKB-ARBA"/>
</dbReference>
<dbReference type="KEGG" id="mvu:Metvu_1291"/>
<sequence length="994" mass="116370">MQDKIKNYLTKKIFLHNPLLFFYALNHPTSKKEIKPFIHQIHLLYNAMLLRPVRFLIADEIGLGKTIESLAIARYLELKEGIKKILVLTPKILREQWEAEIKRVGGIPRIIKDGNDINNIKSSLQYYDSVYIIISIDLAKRYVDKILQIDWDLVIVDEAHNITKNTQRGKLVEKLSKKVRNMLLLSATPHRGDPQDYLYRLKLLDPTLIDDFDKLNTQNFYSKTHDILVFRRTKKLVNALGTKRVFKDCKFNAVVVDLSEEEKRFFTLLEETLKNILKNTKRNSPISLLAVILGKRASSSYKAAIETLNRIIKTNILKTDDIDVSEDIQNLFSLSFEEMEFEDYMEISDIINNIVDKYSPYLNKEQKNLFENLLKTTTNIIVKKDSKIDALAKIIAEHIRNNEKIVVFTEYVDTLKYLQENLPKYLDNYGINIDTNEILTLSGENKNLLENINKKFEDCGKILLATDVASEGLNLQIASVLINYDSPWSPIKLEQRIGRVWRLGQEKDVSVYNIFLSNRMDLELLNNLYKKIMNIKNALDNQLAIGKEIYIANAENLFNLEEFAYIKNLSEYDIIISAIVGNLGDYTEEIVRTLKIIRNKLKMMNIFPEERAEEIKKEVLKLIKNENYLEIGKIEEILRYYQEKILNGNIHSQNKLYQIIKSKNDDDLQVSRIVVKSPFKNRDYLFFVKVLTEDNKGVWEIPVIAHREKNVKLMTGVEVLKYLISIFSRELFFTNYIEKPYEKQILAIKGNIFAYVRNNFVNNINKRISNYEDLKNSGLKDDKLFKNLKVVVDKPVIIDYLPENEFLIEKIIPLDIINNLGLDKDNIIMPNENDLKAMDRNFLPLEELVKIEKLAMNIVMNIEEKRLANKYGYENKGKTWDVLDVSLHEHYDIKVIENGKEKYIEVKGHKGLLPIAELTEAEYKFAMENEDKYYLYIVCNLGKDEKNAILFEIYKPLNKEDRKIYLIKNGEKIDVSRYYNNMNIAEKKRYLLHF</sequence>
<dbReference type="EMBL" id="CP001787">
    <property type="protein sequence ID" value="ACX73144.1"/>
    <property type="molecule type" value="Genomic_DNA"/>
</dbReference>
<keyword evidence="4" id="KW-0067">ATP-binding</keyword>
<dbReference type="PROSITE" id="PS51194">
    <property type="entry name" value="HELICASE_CTER"/>
    <property type="match status" value="1"/>
</dbReference>
<dbReference type="HOGENOM" id="CLU_013713_0_0_2"/>
<keyword evidence="8" id="KW-1185">Reference proteome</keyword>
<dbReference type="AlphaFoldDB" id="C9RHU2"/>
<evidence type="ECO:0000313" key="8">
    <source>
        <dbReference type="Proteomes" id="UP000002063"/>
    </source>
</evidence>
<dbReference type="InterPro" id="IPR027417">
    <property type="entry name" value="P-loop_NTPase"/>
</dbReference>
<dbReference type="eggNOG" id="arCOG00871">
    <property type="taxonomic scope" value="Archaea"/>
</dbReference>
<dbReference type="InterPro" id="IPR014001">
    <property type="entry name" value="Helicase_ATP-bd"/>
</dbReference>